<dbReference type="WBParaSite" id="HCON_00142650-00001">
    <property type="protein sequence ID" value="HCON_00142650-00001"/>
    <property type="gene ID" value="HCON_00142650"/>
</dbReference>
<dbReference type="AlphaFoldDB" id="A0A7I5ECM5"/>
<dbReference type="Pfam" id="PF17921">
    <property type="entry name" value="Integrase_H2C2"/>
    <property type="match status" value="1"/>
</dbReference>
<dbReference type="InterPro" id="IPR055510">
    <property type="entry name" value="DUF7083"/>
</dbReference>
<proteinExistence type="predicted"/>
<sequence>MDPATVLSMFKQLIEEQRNLASTMMKEQRDIIAKIMDRAPERDQGAAKPEEQVTLPNVMAALSNRIEKFIFDPDADMSFSKWFSRYKEVFSEDAKQLTETNRVRLLCERLDSVIFDKYQRHVLPRDVSQIGFDETVEALKQLFDHKTSLFTTRYQCLKLEKNDAEDYLTYTGRVNEFCEKAKIHELNSDGIKCLLWIFGLKSQQEAEMRLMRWATILLGYDFDIEYVKTTQFGHVDGLSRLMQKHQDADEDVVVAAVENDVSRLLKDCIRRLPLTHEDVRDSTTKDFLLRKIMSNVRSGKWQKVNSRLSPYFNRRETLSIVDGCLMMAERVVIPGELQAQVLRELHVGHPGIVRMKKLARSYVYWPNLDNDCEEIVRSCSRCQEYAKNPIKAPLEAWSTAAYAWQRIHVDFAGPVCGLFYMVVVDAFSKWPEIIEMTSISAGQTVKELKKIFARYGIPQTIVSDNGTQFTSEQFKMMCEEGGITHVRTAPYHPQSNGQAERFVDTLKRGIKKLKGEEKPSEETLNVILQAYRTTPNECLNNRTPAEAFLGRKLRTRLSLLRPMEESPKASEENRKKMIQQFNRKNNTVPKEFEVGEAVYAQVWKAPQFMWKEGTITRRVGKVNYEVNLSGRITRKHANQLRRRDAKAPPGYGDKSLLTLLETLELDDVWTRREEAAQATGAAAQGRQAHKAKVPLRRSTRIRRPVQRYPDTIR</sequence>
<dbReference type="OrthoDB" id="6740708at2759"/>
<dbReference type="PROSITE" id="PS50994">
    <property type="entry name" value="INTEGRASE"/>
    <property type="match status" value="1"/>
</dbReference>
<protein>
    <recommendedName>
        <fullName evidence="1">RNA-directed DNA polymerase</fullName>
        <ecNumber evidence="1">2.7.7.49</ecNumber>
    </recommendedName>
</protein>
<evidence type="ECO:0000256" key="1">
    <source>
        <dbReference type="ARBA" id="ARBA00012493"/>
    </source>
</evidence>
<feature type="compositionally biased region" description="Low complexity" evidence="2">
    <location>
        <begin position="676"/>
        <end position="686"/>
    </location>
</feature>
<dbReference type="Gene3D" id="1.10.340.70">
    <property type="match status" value="1"/>
</dbReference>
<dbReference type="Pfam" id="PF23309">
    <property type="entry name" value="DUF7083"/>
    <property type="match status" value="1"/>
</dbReference>
<evidence type="ECO:0000313" key="4">
    <source>
        <dbReference type="Proteomes" id="UP000025227"/>
    </source>
</evidence>
<dbReference type="EC" id="2.7.7.49" evidence="1"/>
<dbReference type="PANTHER" id="PTHR37984:SF5">
    <property type="entry name" value="PROTEIN NYNRIN-LIKE"/>
    <property type="match status" value="1"/>
</dbReference>
<dbReference type="FunFam" id="1.10.340.70:FF:000003">
    <property type="entry name" value="Protein CBG25708"/>
    <property type="match status" value="1"/>
</dbReference>
<dbReference type="InterPro" id="IPR050951">
    <property type="entry name" value="Retrovirus_Pol_polyprotein"/>
</dbReference>
<dbReference type="InterPro" id="IPR001584">
    <property type="entry name" value="Integrase_cat-core"/>
</dbReference>
<dbReference type="GO" id="GO:0003676">
    <property type="term" value="F:nucleic acid binding"/>
    <property type="evidence" value="ECO:0007669"/>
    <property type="project" value="InterPro"/>
</dbReference>
<feature type="compositionally biased region" description="Basic residues" evidence="2">
    <location>
        <begin position="687"/>
        <end position="705"/>
    </location>
</feature>
<accession>A0A7I5ECM5</accession>
<dbReference type="SUPFAM" id="SSF53098">
    <property type="entry name" value="Ribonuclease H-like"/>
    <property type="match status" value="1"/>
</dbReference>
<dbReference type="Gene3D" id="3.30.420.10">
    <property type="entry name" value="Ribonuclease H-like superfamily/Ribonuclease H"/>
    <property type="match status" value="1"/>
</dbReference>
<dbReference type="InterPro" id="IPR012337">
    <property type="entry name" value="RNaseH-like_sf"/>
</dbReference>
<keyword evidence="4" id="KW-1185">Reference proteome</keyword>
<feature type="region of interest" description="Disordered" evidence="2">
    <location>
        <begin position="676"/>
        <end position="713"/>
    </location>
</feature>
<dbReference type="FunFam" id="3.30.420.10:FF:000131">
    <property type="entry name" value="Protein CBG26278"/>
    <property type="match status" value="1"/>
</dbReference>
<organism evidence="4 5">
    <name type="scientific">Haemonchus contortus</name>
    <name type="common">Barber pole worm</name>
    <dbReference type="NCBI Taxonomy" id="6289"/>
    <lineage>
        <taxon>Eukaryota</taxon>
        <taxon>Metazoa</taxon>
        <taxon>Ecdysozoa</taxon>
        <taxon>Nematoda</taxon>
        <taxon>Chromadorea</taxon>
        <taxon>Rhabditida</taxon>
        <taxon>Rhabditina</taxon>
        <taxon>Rhabditomorpha</taxon>
        <taxon>Strongyloidea</taxon>
        <taxon>Trichostrongylidae</taxon>
        <taxon>Haemonchus</taxon>
    </lineage>
</organism>
<name>A0A7I5ECM5_HAECO</name>
<evidence type="ECO:0000256" key="2">
    <source>
        <dbReference type="SAM" id="MobiDB-lite"/>
    </source>
</evidence>
<feature type="domain" description="Integrase catalytic" evidence="3">
    <location>
        <begin position="385"/>
        <end position="552"/>
    </location>
</feature>
<reference evidence="5" key="1">
    <citation type="submission" date="2020-12" db="UniProtKB">
        <authorList>
            <consortium name="WormBaseParasite"/>
        </authorList>
    </citation>
    <scope>IDENTIFICATION</scope>
    <source>
        <strain evidence="5">MHco3</strain>
    </source>
</reference>
<dbReference type="PANTHER" id="PTHR37984">
    <property type="entry name" value="PROTEIN CBG26694"/>
    <property type="match status" value="1"/>
</dbReference>
<dbReference type="GO" id="GO:0015074">
    <property type="term" value="P:DNA integration"/>
    <property type="evidence" value="ECO:0007669"/>
    <property type="project" value="InterPro"/>
</dbReference>
<dbReference type="GO" id="GO:0003964">
    <property type="term" value="F:RNA-directed DNA polymerase activity"/>
    <property type="evidence" value="ECO:0007669"/>
    <property type="project" value="UniProtKB-EC"/>
</dbReference>
<dbReference type="Proteomes" id="UP000025227">
    <property type="component" value="Unplaced"/>
</dbReference>
<dbReference type="Pfam" id="PF00665">
    <property type="entry name" value="rve"/>
    <property type="match status" value="1"/>
</dbReference>
<dbReference type="InterPro" id="IPR036397">
    <property type="entry name" value="RNaseH_sf"/>
</dbReference>
<dbReference type="InterPro" id="IPR041588">
    <property type="entry name" value="Integrase_H2C2"/>
</dbReference>
<dbReference type="OMA" id="ECLSITC"/>
<evidence type="ECO:0000259" key="3">
    <source>
        <dbReference type="PROSITE" id="PS50994"/>
    </source>
</evidence>
<evidence type="ECO:0000313" key="5">
    <source>
        <dbReference type="WBParaSite" id="HCON_00142650-00001"/>
    </source>
</evidence>